<name>A0A0T5P6C1_9RHOB</name>
<dbReference type="GO" id="GO:0016758">
    <property type="term" value="F:hexosyltransferase activity"/>
    <property type="evidence" value="ECO:0007669"/>
    <property type="project" value="UniProtKB-ARBA"/>
</dbReference>
<dbReference type="Proteomes" id="UP000325785">
    <property type="component" value="Chromosome"/>
</dbReference>
<evidence type="ECO:0000313" key="5">
    <source>
        <dbReference type="EMBL" id="QEW28259.1"/>
    </source>
</evidence>
<dbReference type="SUPFAM" id="SSF53448">
    <property type="entry name" value="Nucleotide-diphospho-sugar transferases"/>
    <property type="match status" value="1"/>
</dbReference>
<evidence type="ECO:0000256" key="2">
    <source>
        <dbReference type="ARBA" id="ARBA00022679"/>
    </source>
</evidence>
<dbReference type="Pfam" id="PF00535">
    <property type="entry name" value="Glycos_transf_2"/>
    <property type="match status" value="1"/>
</dbReference>
<evidence type="ECO:0000313" key="7">
    <source>
        <dbReference type="Proteomes" id="UP000325785"/>
    </source>
</evidence>
<keyword evidence="2 5" id="KW-0808">Transferase</keyword>
<feature type="domain" description="Glycosyltransferase 2-like" evidence="3">
    <location>
        <begin position="11"/>
        <end position="137"/>
    </location>
</feature>
<accession>A0A0T5P6C1</accession>
<dbReference type="InterPro" id="IPR001173">
    <property type="entry name" value="Glyco_trans_2-like"/>
</dbReference>
<keyword evidence="1 5" id="KW-0328">Glycosyltransferase</keyword>
<dbReference type="KEGG" id="rid:RIdsm_04086"/>
<dbReference type="OrthoDB" id="5291101at2"/>
<dbReference type="RefSeq" id="WP_057817902.1">
    <property type="nucleotide sequence ID" value="NZ_CP031598.1"/>
</dbReference>
<evidence type="ECO:0000259" key="3">
    <source>
        <dbReference type="Pfam" id="PF00535"/>
    </source>
</evidence>
<dbReference type="AlphaFoldDB" id="A0A0T5P6C1"/>
<dbReference type="PANTHER" id="PTHR22916:SF51">
    <property type="entry name" value="GLYCOSYLTRANSFERASE EPSH-RELATED"/>
    <property type="match status" value="1"/>
</dbReference>
<dbReference type="PANTHER" id="PTHR22916">
    <property type="entry name" value="GLYCOSYLTRANSFERASE"/>
    <property type="match status" value="1"/>
</dbReference>
<dbReference type="STRING" id="540747.SAMN04488031_105300"/>
<reference evidence="4 6" key="1">
    <citation type="submission" date="2015-04" db="EMBL/GenBank/DDBJ databases">
        <title>The draft genome sequence of Roseovarius indicus B108T.</title>
        <authorList>
            <person name="Li G."/>
            <person name="Lai Q."/>
            <person name="Shao Z."/>
            <person name="Yan P."/>
        </authorList>
    </citation>
    <scope>NUCLEOTIDE SEQUENCE [LARGE SCALE GENOMIC DNA]</scope>
    <source>
        <strain evidence="4 6">B108</strain>
    </source>
</reference>
<evidence type="ECO:0000256" key="1">
    <source>
        <dbReference type="ARBA" id="ARBA00022676"/>
    </source>
</evidence>
<dbReference type="EMBL" id="CP031598">
    <property type="protein sequence ID" value="QEW28259.1"/>
    <property type="molecule type" value="Genomic_DNA"/>
</dbReference>
<dbReference type="InterPro" id="IPR029044">
    <property type="entry name" value="Nucleotide-diphossugar_trans"/>
</dbReference>
<protein>
    <submittedName>
        <fullName evidence="5">Putative glycosyltransferase EpsJ</fullName>
        <ecNumber evidence="5">2.4.-.-</ecNumber>
    </submittedName>
</protein>
<proteinExistence type="predicted"/>
<dbReference type="Gene3D" id="3.90.550.10">
    <property type="entry name" value="Spore Coat Polysaccharide Biosynthesis Protein SpsA, Chain A"/>
    <property type="match status" value="1"/>
</dbReference>
<keyword evidence="6" id="KW-1185">Reference proteome</keyword>
<sequence>MVTAGAPCDLSVIVPVYNAAATLERVAGEVLALQADGLRCQVIFVDDASGDGSAGVADALADRHPEVLVLRHEANRGAGVARMTGWPHVTGRYALFFDADDILHGDVLRLTVERMEAHPEVDTAMLAYRYERGGRNTGIEMSYSDTQVYRGLLAAGSPAIGTPGEMGALLMVTNYPWNKVIRVAHFREVGLRFGTTHVNNDIRGHWEMIVKARRIMLSDEVICTHLVDPEGQNITNRFGAERLQMLDALGDLYGLLERDPDLRRREAHRFWGLAHRLYLWARERLEPEVVPRFDAGWAALIGRIDLGDYTELRVRHAPELADALANHLLGPQGS</sequence>
<evidence type="ECO:0000313" key="6">
    <source>
        <dbReference type="Proteomes" id="UP000051401"/>
    </source>
</evidence>
<gene>
    <name evidence="5" type="primary">epsJ_4</name>
    <name evidence="5" type="ORF">RIdsm_04086</name>
    <name evidence="4" type="ORF">XM52_17560</name>
</gene>
<dbReference type="Proteomes" id="UP000051401">
    <property type="component" value="Unassembled WGS sequence"/>
</dbReference>
<organism evidence="4 6">
    <name type="scientific">Roseovarius indicus</name>
    <dbReference type="NCBI Taxonomy" id="540747"/>
    <lineage>
        <taxon>Bacteria</taxon>
        <taxon>Pseudomonadati</taxon>
        <taxon>Pseudomonadota</taxon>
        <taxon>Alphaproteobacteria</taxon>
        <taxon>Rhodobacterales</taxon>
        <taxon>Roseobacteraceae</taxon>
        <taxon>Roseovarius</taxon>
    </lineage>
</organism>
<evidence type="ECO:0000313" key="4">
    <source>
        <dbReference type="EMBL" id="KRS16698.1"/>
    </source>
</evidence>
<dbReference type="PATRIC" id="fig|540747.5.peg.1248"/>
<reference evidence="5 7" key="2">
    <citation type="submission" date="2018-08" db="EMBL/GenBank/DDBJ databases">
        <title>Genetic Globetrotter - A new plasmid hitch-hiking vast phylogenetic and geographic distances.</title>
        <authorList>
            <person name="Vollmers J."/>
            <person name="Petersen J."/>
        </authorList>
    </citation>
    <scope>NUCLEOTIDE SEQUENCE [LARGE SCALE GENOMIC DNA]</scope>
    <source>
        <strain evidence="5 7">DSM 26383</strain>
    </source>
</reference>
<dbReference type="CDD" id="cd00761">
    <property type="entry name" value="Glyco_tranf_GTA_type"/>
    <property type="match status" value="1"/>
</dbReference>
<dbReference type="EC" id="2.4.-.-" evidence="5"/>
<dbReference type="EMBL" id="LAXI01000012">
    <property type="protein sequence ID" value="KRS16698.1"/>
    <property type="molecule type" value="Genomic_DNA"/>
</dbReference>